<comment type="caution">
    <text evidence="1">The sequence shown here is derived from an EMBL/GenBank/DDBJ whole genome shotgun (WGS) entry which is preliminary data.</text>
</comment>
<dbReference type="Proteomes" id="UP000247978">
    <property type="component" value="Unassembled WGS sequence"/>
</dbReference>
<evidence type="ECO:0000313" key="1">
    <source>
        <dbReference type="EMBL" id="PXW86506.1"/>
    </source>
</evidence>
<organism evidence="1 2">
    <name type="scientific">Pseudogracilibacillus auburnensis</name>
    <dbReference type="NCBI Taxonomy" id="1494959"/>
    <lineage>
        <taxon>Bacteria</taxon>
        <taxon>Bacillati</taxon>
        <taxon>Bacillota</taxon>
        <taxon>Bacilli</taxon>
        <taxon>Bacillales</taxon>
        <taxon>Bacillaceae</taxon>
        <taxon>Pseudogracilibacillus</taxon>
    </lineage>
</organism>
<dbReference type="EMBL" id="QJJQ01000007">
    <property type="protein sequence ID" value="PXW86506.1"/>
    <property type="molecule type" value="Genomic_DNA"/>
</dbReference>
<dbReference type="OrthoDB" id="2691912at2"/>
<dbReference type="AlphaFoldDB" id="A0A2V3VY16"/>
<keyword evidence="2" id="KW-1185">Reference proteome</keyword>
<name>A0A2V3VY16_9BACI</name>
<gene>
    <name evidence="1" type="ORF">DFR56_10724</name>
</gene>
<sequence length="104" mass="12021">MYYVKRICLYTCIILLILSLYNDFTKGSTSFITPNHEVETINGITVMKIKVHPGDTILSVSERINKVQVENLRIDQIMTDFQIVNPNADVHALSPNTYYYFPVY</sequence>
<proteinExistence type="predicted"/>
<reference evidence="1 2" key="1">
    <citation type="submission" date="2018-05" db="EMBL/GenBank/DDBJ databases">
        <title>Genomic Encyclopedia of Type Strains, Phase IV (KMG-IV): sequencing the most valuable type-strain genomes for metagenomic binning, comparative biology and taxonomic classification.</title>
        <authorList>
            <person name="Goeker M."/>
        </authorList>
    </citation>
    <scope>NUCLEOTIDE SEQUENCE [LARGE SCALE GENOMIC DNA]</scope>
    <source>
        <strain evidence="1 2">DSM 28556</strain>
    </source>
</reference>
<evidence type="ECO:0000313" key="2">
    <source>
        <dbReference type="Proteomes" id="UP000247978"/>
    </source>
</evidence>
<evidence type="ECO:0008006" key="3">
    <source>
        <dbReference type="Google" id="ProtNLM"/>
    </source>
</evidence>
<protein>
    <recommendedName>
        <fullName evidence="3">LysM domain-containing protein</fullName>
    </recommendedName>
</protein>
<dbReference type="RefSeq" id="WP_110395414.1">
    <property type="nucleotide sequence ID" value="NZ_JBHUHB010000001.1"/>
</dbReference>
<accession>A0A2V3VY16</accession>